<proteinExistence type="predicted"/>
<dbReference type="CDD" id="cd03811">
    <property type="entry name" value="GT4_GT28_WabH-like"/>
    <property type="match status" value="1"/>
</dbReference>
<dbReference type="Pfam" id="PF00534">
    <property type="entry name" value="Glycos_transf_1"/>
    <property type="match status" value="1"/>
</dbReference>
<evidence type="ECO:0000313" key="3">
    <source>
        <dbReference type="Proteomes" id="UP000471678"/>
    </source>
</evidence>
<keyword evidence="2" id="KW-0808">Transferase</keyword>
<sequence length="351" mass="40405">MKKKLNFIASNLSGKGGTETVLIKVLNQLVMERSIQLTLIDDPEDKNWLSKLDERIIVKICKKKNSVMKLLFVVREFIFNKRCDYVSLSPKVLKVGNKLRKILNLKYTLISWIHFSLKDQDMFDPRNLLYADFHLAISSVIEKQLISMGIKKENIKLILNPVEICETLPKNQDGRADFFYAGRVMYSGQKNLKELFLGISKVTNLDLHLNIYGTGNDLDKCKKYSEQLGIADKITWHGWTENLWEEIKERPTALIMTSKYEGLPMIMLESIARGIPVVSTKFAGYEDILRDGENSYTYSQGDINGLIRAMADVANTSLSPECIKKSIEKYYPEKYFKKLKESLECFENNNL</sequence>
<reference evidence="2 3" key="1">
    <citation type="journal article" date="2020" name="Food Funct.">
        <title>Screening of Lactobacillus salivarius strains from the feces of Chinese populations and the evaluation of their effects against intestinal inflammation in mice.</title>
        <authorList>
            <person name="Zhai Q."/>
            <person name="Shen X."/>
            <person name="Cen S."/>
            <person name="Zhang C."/>
            <person name="Tian F."/>
            <person name="Zhao J."/>
            <person name="Zhang H."/>
            <person name="Xue Y."/>
            <person name="Chen W."/>
        </authorList>
    </citation>
    <scope>NUCLEOTIDE SEQUENCE [LARGE SCALE GENOMIC DNA]</scope>
    <source>
        <strain evidence="2 3">FYNDL5_1.scaf</strain>
    </source>
</reference>
<accession>A0A6N9IQ99</accession>
<organism evidence="2 3">
    <name type="scientific">Ligilactobacillus salivarius</name>
    <dbReference type="NCBI Taxonomy" id="1624"/>
    <lineage>
        <taxon>Bacteria</taxon>
        <taxon>Bacillati</taxon>
        <taxon>Bacillota</taxon>
        <taxon>Bacilli</taxon>
        <taxon>Lactobacillales</taxon>
        <taxon>Lactobacillaceae</taxon>
        <taxon>Ligilactobacillus</taxon>
    </lineage>
</organism>
<evidence type="ECO:0000313" key="2">
    <source>
        <dbReference type="EMBL" id="MYY64561.1"/>
    </source>
</evidence>
<comment type="caution">
    <text evidence="2">The sequence shown here is derived from an EMBL/GenBank/DDBJ whole genome shotgun (WGS) entry which is preliminary data.</text>
</comment>
<dbReference type="PANTHER" id="PTHR12526:SF630">
    <property type="entry name" value="GLYCOSYLTRANSFERASE"/>
    <property type="match status" value="1"/>
</dbReference>
<gene>
    <name evidence="2" type="ORF">FYL25_03820</name>
</gene>
<dbReference type="Proteomes" id="UP000471678">
    <property type="component" value="Unassembled WGS sequence"/>
</dbReference>
<dbReference type="GO" id="GO:0016757">
    <property type="term" value="F:glycosyltransferase activity"/>
    <property type="evidence" value="ECO:0007669"/>
    <property type="project" value="InterPro"/>
</dbReference>
<feature type="domain" description="Glycosyl transferase family 1" evidence="1">
    <location>
        <begin position="173"/>
        <end position="318"/>
    </location>
</feature>
<dbReference type="AlphaFoldDB" id="A0A6N9IQ99"/>
<dbReference type="RefSeq" id="WP_161022452.1">
    <property type="nucleotide sequence ID" value="NZ_VSUB01000003.1"/>
</dbReference>
<dbReference type="InterPro" id="IPR001296">
    <property type="entry name" value="Glyco_trans_1"/>
</dbReference>
<dbReference type="SUPFAM" id="SSF53756">
    <property type="entry name" value="UDP-Glycosyltransferase/glycogen phosphorylase"/>
    <property type="match status" value="1"/>
</dbReference>
<evidence type="ECO:0000259" key="1">
    <source>
        <dbReference type="Pfam" id="PF00534"/>
    </source>
</evidence>
<protein>
    <submittedName>
        <fullName evidence="2">Glycosyltransferase</fullName>
    </submittedName>
</protein>
<name>A0A6N9IQ99_9LACO</name>
<dbReference type="PANTHER" id="PTHR12526">
    <property type="entry name" value="GLYCOSYLTRANSFERASE"/>
    <property type="match status" value="1"/>
</dbReference>
<dbReference type="EMBL" id="VSUB01000003">
    <property type="protein sequence ID" value="MYY64561.1"/>
    <property type="molecule type" value="Genomic_DNA"/>
</dbReference>
<dbReference type="Gene3D" id="3.40.50.2000">
    <property type="entry name" value="Glycogen Phosphorylase B"/>
    <property type="match status" value="2"/>
</dbReference>